<dbReference type="NCBIfam" id="TIGR00762">
    <property type="entry name" value="DegV"/>
    <property type="match status" value="1"/>
</dbReference>
<dbReference type="EMBL" id="JANFYS010000006">
    <property type="protein sequence ID" value="MCQ4769688.1"/>
    <property type="molecule type" value="Genomic_DNA"/>
</dbReference>
<dbReference type="RefSeq" id="WP_256303402.1">
    <property type="nucleotide sequence ID" value="NZ_JANFYS010000006.1"/>
</dbReference>
<comment type="caution">
    <text evidence="2">The sequence shown here is derived from an EMBL/GenBank/DDBJ whole genome shotgun (WGS) entry which is preliminary data.</text>
</comment>
<proteinExistence type="predicted"/>
<dbReference type="Gene3D" id="3.40.50.10170">
    <property type="match status" value="1"/>
</dbReference>
<dbReference type="SUPFAM" id="SSF82549">
    <property type="entry name" value="DAK1/DegV-like"/>
    <property type="match status" value="1"/>
</dbReference>
<evidence type="ECO:0000256" key="1">
    <source>
        <dbReference type="ARBA" id="ARBA00023121"/>
    </source>
</evidence>
<gene>
    <name evidence="2" type="ORF">NE579_04285</name>
</gene>
<name>A0AAW5JJY5_9FIRM</name>
<dbReference type="AlphaFoldDB" id="A0AAW5JJY5"/>
<reference evidence="2" key="1">
    <citation type="submission" date="2022-06" db="EMBL/GenBank/DDBJ databases">
        <title>Isolation of gut microbiota from human fecal samples.</title>
        <authorList>
            <person name="Pamer E.G."/>
            <person name="Barat B."/>
            <person name="Waligurski E."/>
            <person name="Medina S."/>
            <person name="Paddock L."/>
            <person name="Mostad J."/>
        </authorList>
    </citation>
    <scope>NUCLEOTIDE SEQUENCE</scope>
    <source>
        <strain evidence="2">DFI.9.91</strain>
    </source>
</reference>
<dbReference type="InterPro" id="IPR050270">
    <property type="entry name" value="DegV_domain_contain"/>
</dbReference>
<evidence type="ECO:0000313" key="2">
    <source>
        <dbReference type="EMBL" id="MCQ4769688.1"/>
    </source>
</evidence>
<dbReference type="InterPro" id="IPR003797">
    <property type="entry name" value="DegV"/>
</dbReference>
<organism evidence="2 3">
    <name type="scientific">Intestinimonas massiliensis</name>
    <name type="common">ex Afouda et al. 2020</name>
    <dbReference type="NCBI Taxonomy" id="1673721"/>
    <lineage>
        <taxon>Bacteria</taxon>
        <taxon>Bacillati</taxon>
        <taxon>Bacillota</taxon>
        <taxon>Clostridia</taxon>
        <taxon>Eubacteriales</taxon>
        <taxon>Intestinimonas</taxon>
    </lineage>
</organism>
<dbReference type="PANTHER" id="PTHR33434:SF2">
    <property type="entry name" value="FATTY ACID-BINDING PROTEIN TM_1468"/>
    <property type="match status" value="1"/>
</dbReference>
<sequence>MVRILTDSTSELSAARQAELGVEVAPLTVHFGEETFRDGVDITNQEFYDRLRRAEALPVTAQVNPEEFVNRFRAHVEAGDEVVGIFLSSLLSGTFQSASIARDIVDETHIFVVDSGAVTFGLGLLVEYAVMLRDQGRSAAQIAAEVQAISGRVRLLAVVDTLKYLKMGGRISGASAVLGGMLGITPILKVQHGVVEAAAKVRGRKAAFQWMDRRMEQERPDLTLPVAFGHSDAPAVLAECRAHFVEKLGLTSWLESDIGSVVGTHAGPGAAGIAYFVKE</sequence>
<dbReference type="GO" id="GO:0008289">
    <property type="term" value="F:lipid binding"/>
    <property type="evidence" value="ECO:0007669"/>
    <property type="project" value="UniProtKB-KW"/>
</dbReference>
<protein>
    <submittedName>
        <fullName evidence="2">DegV family protein</fullName>
    </submittedName>
</protein>
<dbReference type="Pfam" id="PF02645">
    <property type="entry name" value="DegV"/>
    <property type="match status" value="1"/>
</dbReference>
<evidence type="ECO:0000313" key="3">
    <source>
        <dbReference type="Proteomes" id="UP001204562"/>
    </source>
</evidence>
<accession>A0AAW5JJY5</accession>
<dbReference type="Gene3D" id="3.30.1180.10">
    <property type="match status" value="1"/>
</dbReference>
<dbReference type="InterPro" id="IPR043168">
    <property type="entry name" value="DegV_C"/>
</dbReference>
<dbReference type="PROSITE" id="PS51482">
    <property type="entry name" value="DEGV"/>
    <property type="match status" value="1"/>
</dbReference>
<dbReference type="Proteomes" id="UP001204562">
    <property type="component" value="Unassembled WGS sequence"/>
</dbReference>
<keyword evidence="1" id="KW-0446">Lipid-binding</keyword>
<dbReference type="PANTHER" id="PTHR33434">
    <property type="entry name" value="DEGV DOMAIN-CONTAINING PROTEIN DR_1986-RELATED"/>
    <property type="match status" value="1"/>
</dbReference>